<feature type="domain" description="FHA" evidence="2">
    <location>
        <begin position="143"/>
        <end position="192"/>
    </location>
</feature>
<dbReference type="CDD" id="cd00060">
    <property type="entry name" value="FHA"/>
    <property type="match status" value="1"/>
</dbReference>
<dbReference type="InterPro" id="IPR000253">
    <property type="entry name" value="FHA_dom"/>
</dbReference>
<dbReference type="Gene3D" id="3.30.2320.60">
    <property type="entry name" value="FhaA, phosphopeptide-binding domain (DUF3662)"/>
    <property type="match status" value="1"/>
</dbReference>
<keyword evidence="1" id="KW-0597">Phosphoprotein</keyword>
<evidence type="ECO:0000256" key="1">
    <source>
        <dbReference type="ARBA" id="ARBA00022553"/>
    </source>
</evidence>
<dbReference type="KEGG" id="aqg:HRU87_06795"/>
<dbReference type="SUPFAM" id="SSF49879">
    <property type="entry name" value="SMAD/FHA domain"/>
    <property type="match status" value="1"/>
</dbReference>
<evidence type="ECO:0000259" key="2">
    <source>
        <dbReference type="PROSITE" id="PS50006"/>
    </source>
</evidence>
<sequence>MSFLDKAEKRIEAGVSSLFARLSKAELQPVELTQAIKATMDQAANAVGSDRVLAPHRYKVLVAPHDLKSLAPGLISAVRLEVAKHAAKQGYRLSGELEITVSEDPKVPRGQVKVGYSALQNHVNWAPALLFNGQRIELGSGSTTVGRDESSNIVVDDRGLSRVHFEIAWNGEIAAIRDRQSTNGTFVDGERVSEMVLRSGSKITAGRSVFEFELNAVGVA</sequence>
<dbReference type="RefSeq" id="WP_173494146.1">
    <property type="nucleotide sequence ID" value="NZ_CP054056.1"/>
</dbReference>
<dbReference type="EMBL" id="CP054056">
    <property type="protein sequence ID" value="QKJ25850.1"/>
    <property type="molecule type" value="Genomic_DNA"/>
</dbReference>
<protein>
    <submittedName>
        <fullName evidence="3">DUF3662 domain-containing protein</fullName>
    </submittedName>
</protein>
<proteinExistence type="predicted"/>
<dbReference type="Gene3D" id="2.60.200.20">
    <property type="match status" value="1"/>
</dbReference>
<reference evidence="3 4" key="1">
    <citation type="submission" date="2020-05" db="EMBL/GenBank/DDBJ databases">
        <title>Aquirufa sp. strain 15G-AUS-rot a new Aquirufa species.</title>
        <authorList>
            <person name="Pitt A."/>
            <person name="Hahn M.W."/>
        </authorList>
    </citation>
    <scope>NUCLEOTIDE SEQUENCE [LARGE SCALE GENOMIC DNA]</scope>
    <source>
        <strain evidence="3 4">15G-AUS-rot</strain>
    </source>
</reference>
<dbReference type="InterPro" id="IPR022128">
    <property type="entry name" value="FhaA_N"/>
</dbReference>
<dbReference type="SMART" id="SM00240">
    <property type="entry name" value="FHA"/>
    <property type="match status" value="1"/>
</dbReference>
<evidence type="ECO:0000313" key="4">
    <source>
        <dbReference type="Proteomes" id="UP000501003"/>
    </source>
</evidence>
<accession>A0A7D4QCB2</accession>
<dbReference type="PROSITE" id="PS50006">
    <property type="entry name" value="FHA_DOMAIN"/>
    <property type="match status" value="1"/>
</dbReference>
<name>A0A7D4QCB2_9MICO</name>
<gene>
    <name evidence="3" type="ORF">HRU87_06795</name>
</gene>
<dbReference type="Proteomes" id="UP000501003">
    <property type="component" value="Chromosome"/>
</dbReference>
<dbReference type="AlphaFoldDB" id="A0A7D4QCB2"/>
<organism evidence="3 4">
    <name type="scientific">Aquiluna borgnonia</name>
    <dbReference type="NCBI Taxonomy" id="2499157"/>
    <lineage>
        <taxon>Bacteria</taxon>
        <taxon>Bacillati</taxon>
        <taxon>Actinomycetota</taxon>
        <taxon>Actinomycetes</taxon>
        <taxon>Micrococcales</taxon>
        <taxon>Microbacteriaceae</taxon>
        <taxon>Luna cluster</taxon>
        <taxon>Luna-1 subcluster</taxon>
        <taxon>Aquiluna</taxon>
    </lineage>
</organism>
<keyword evidence="4" id="KW-1185">Reference proteome</keyword>
<dbReference type="Pfam" id="PF00498">
    <property type="entry name" value="FHA"/>
    <property type="match status" value="1"/>
</dbReference>
<evidence type="ECO:0000313" key="3">
    <source>
        <dbReference type="EMBL" id="QKJ25850.1"/>
    </source>
</evidence>
<dbReference type="InterPro" id="IPR008984">
    <property type="entry name" value="SMAD_FHA_dom_sf"/>
</dbReference>
<dbReference type="Pfam" id="PF12401">
    <property type="entry name" value="FhaA_N"/>
    <property type="match status" value="1"/>
</dbReference>
<dbReference type="InterPro" id="IPR042287">
    <property type="entry name" value="FhaA_N_sf"/>
</dbReference>